<reference evidence="1 4" key="3">
    <citation type="submission" date="2019-12" db="EMBL/GenBank/DDBJ databases">
        <title>Draft Genome Sequences of Six Type Strains of the Genus Massilia.</title>
        <authorList>
            <person name="Miess H."/>
            <person name="Frediansyah A."/>
            <person name="Goeker M."/>
            <person name="Gross H."/>
        </authorList>
    </citation>
    <scope>NUCLEOTIDE SEQUENCE [LARGE SCALE GENOMIC DNA]</scope>
    <source>
        <strain evidence="1 4">DSM 26639</strain>
    </source>
</reference>
<reference evidence="2 3" key="1">
    <citation type="journal article" date="2015" name="Stand. Genomic Sci.">
        <title>Genomic Encyclopedia of Bacterial and Archaeal Type Strains, Phase III: the genomes of soil and plant-associated and newly described type strains.</title>
        <authorList>
            <person name="Whitman W.B."/>
            <person name="Woyke T."/>
            <person name="Klenk H.P."/>
            <person name="Zhou Y."/>
            <person name="Lilburn T.G."/>
            <person name="Beck B.J."/>
            <person name="De Vos P."/>
            <person name="Vandamme P."/>
            <person name="Eisen J.A."/>
            <person name="Garrity G."/>
            <person name="Hugenholtz P."/>
            <person name="Kyrpides N.C."/>
        </authorList>
    </citation>
    <scope>NUCLEOTIDE SEQUENCE [LARGE SCALE GENOMIC DNA]</scope>
    <source>
        <strain evidence="2 3">CGMCC 1.10685</strain>
    </source>
</reference>
<dbReference type="RefSeq" id="WP_145881959.1">
    <property type="nucleotide sequence ID" value="NZ_CP046904.1"/>
</dbReference>
<dbReference type="Proteomes" id="UP000315112">
    <property type="component" value="Unassembled WGS sequence"/>
</dbReference>
<keyword evidence="4" id="KW-1185">Reference proteome</keyword>
<evidence type="ECO:0000313" key="4">
    <source>
        <dbReference type="Proteomes" id="UP000437862"/>
    </source>
</evidence>
<name>A0A562PA01_9BURK</name>
<sequence length="164" mass="18085">MTKAKKPRNKKYVPKPVTRHGGLVAIAMCHARGENASTLSQDQTTDIGLAYWLSFENLRTGDANEESWCCVVCSLNVGLVLCEKGIGAEFEQAFVTALDGAFRAKIRSARTGNFRLDGEALRGIEEALQVHEQQMAIAKRWEVTQALNTVRSRIDAGNVYREAA</sequence>
<protein>
    <recommendedName>
        <fullName evidence="5">Fis family transcriptional regulator</fullName>
    </recommendedName>
</protein>
<evidence type="ECO:0008006" key="5">
    <source>
        <dbReference type="Google" id="ProtNLM"/>
    </source>
</evidence>
<evidence type="ECO:0000313" key="1">
    <source>
        <dbReference type="EMBL" id="QGZ42698.1"/>
    </source>
</evidence>
<dbReference type="OrthoDB" id="8754298at2"/>
<accession>A0A562PA01</accession>
<gene>
    <name evidence="1" type="ORF">GO485_29135</name>
    <name evidence="2" type="ORF">IP92_05771</name>
</gene>
<dbReference type="EMBL" id="CP046904">
    <property type="protein sequence ID" value="QGZ42698.1"/>
    <property type="molecule type" value="Genomic_DNA"/>
</dbReference>
<dbReference type="EMBL" id="VLKW01000018">
    <property type="protein sequence ID" value="TWI41050.1"/>
    <property type="molecule type" value="Genomic_DNA"/>
</dbReference>
<evidence type="ECO:0000313" key="3">
    <source>
        <dbReference type="Proteomes" id="UP000315112"/>
    </source>
</evidence>
<reference evidence="2" key="2">
    <citation type="submission" date="2019-07" db="EMBL/GenBank/DDBJ databases">
        <authorList>
            <person name="Whitman W."/>
            <person name="Huntemann M."/>
            <person name="Clum A."/>
            <person name="Pillay M."/>
            <person name="Palaniappan K."/>
            <person name="Varghese N."/>
            <person name="Mikhailova N."/>
            <person name="Stamatis D."/>
            <person name="Reddy T."/>
            <person name="Daum C."/>
            <person name="Shapiro N."/>
            <person name="Ivanova N."/>
            <person name="Kyrpides N."/>
            <person name="Woyke T."/>
        </authorList>
    </citation>
    <scope>NUCLEOTIDE SEQUENCE</scope>
    <source>
        <strain evidence="2">CGMCC 1.10685</strain>
    </source>
</reference>
<dbReference type="AlphaFoldDB" id="A0A562PA01"/>
<dbReference type="Proteomes" id="UP000437862">
    <property type="component" value="Chromosome"/>
</dbReference>
<proteinExistence type="predicted"/>
<evidence type="ECO:0000313" key="2">
    <source>
        <dbReference type="EMBL" id="TWI41050.1"/>
    </source>
</evidence>
<organism evidence="2 3">
    <name type="scientific">Pseudoduganella flava</name>
    <dbReference type="NCBI Taxonomy" id="871742"/>
    <lineage>
        <taxon>Bacteria</taxon>
        <taxon>Pseudomonadati</taxon>
        <taxon>Pseudomonadota</taxon>
        <taxon>Betaproteobacteria</taxon>
        <taxon>Burkholderiales</taxon>
        <taxon>Oxalobacteraceae</taxon>
        <taxon>Telluria group</taxon>
        <taxon>Pseudoduganella</taxon>
    </lineage>
</organism>